<evidence type="ECO:0000259" key="1">
    <source>
        <dbReference type="Pfam" id="PF09331"/>
    </source>
</evidence>
<accession>A0A398AAU2</accession>
<dbReference type="PANTHER" id="PTHR48449">
    <property type="entry name" value="DUF1985 DOMAIN-CONTAINING PROTEIN"/>
    <property type="match status" value="1"/>
</dbReference>
<protein>
    <recommendedName>
        <fullName evidence="1">DUF1985 domain-containing protein</fullName>
    </recommendedName>
</protein>
<evidence type="ECO:0000313" key="2">
    <source>
        <dbReference type="EMBL" id="RID72356.1"/>
    </source>
</evidence>
<proteinExistence type="predicted"/>
<dbReference type="AlphaFoldDB" id="A0A398AAU2"/>
<dbReference type="PANTHER" id="PTHR48449:SF2">
    <property type="entry name" value="UBIQUITIN-LIKE PROTEASE FAMILY PROFILE DOMAIN-CONTAINING PROTEIN"/>
    <property type="match status" value="1"/>
</dbReference>
<organism evidence="2 3">
    <name type="scientific">Brassica campestris</name>
    <name type="common">Field mustard</name>
    <dbReference type="NCBI Taxonomy" id="3711"/>
    <lineage>
        <taxon>Eukaryota</taxon>
        <taxon>Viridiplantae</taxon>
        <taxon>Streptophyta</taxon>
        <taxon>Embryophyta</taxon>
        <taxon>Tracheophyta</taxon>
        <taxon>Spermatophyta</taxon>
        <taxon>Magnoliopsida</taxon>
        <taxon>eudicotyledons</taxon>
        <taxon>Gunneridae</taxon>
        <taxon>Pentapetalae</taxon>
        <taxon>rosids</taxon>
        <taxon>malvids</taxon>
        <taxon>Brassicales</taxon>
        <taxon>Brassicaceae</taxon>
        <taxon>Brassiceae</taxon>
        <taxon>Brassica</taxon>
    </lineage>
</organism>
<dbReference type="InterPro" id="IPR015410">
    <property type="entry name" value="DUF1985"/>
</dbReference>
<name>A0A398AAU2_BRACM</name>
<reference evidence="2 3" key="1">
    <citation type="submission" date="2018-06" db="EMBL/GenBank/DDBJ databases">
        <title>WGS assembly of Brassica rapa FPsc.</title>
        <authorList>
            <person name="Bowman J."/>
            <person name="Kohchi T."/>
            <person name="Yamato K."/>
            <person name="Jenkins J."/>
            <person name="Shu S."/>
            <person name="Ishizaki K."/>
            <person name="Yamaoka S."/>
            <person name="Nishihama R."/>
            <person name="Nakamura Y."/>
            <person name="Berger F."/>
            <person name="Adam C."/>
            <person name="Aki S."/>
            <person name="Althoff F."/>
            <person name="Araki T."/>
            <person name="Arteaga-Vazquez M."/>
            <person name="Balasubrmanian S."/>
            <person name="Bauer D."/>
            <person name="Boehm C."/>
            <person name="Briginshaw L."/>
            <person name="Caballero-Perez J."/>
            <person name="Catarino B."/>
            <person name="Chen F."/>
            <person name="Chiyoda S."/>
            <person name="Chovatia M."/>
            <person name="Davies K."/>
            <person name="Delmans M."/>
            <person name="Demura T."/>
            <person name="Dierschke T."/>
            <person name="Dolan L."/>
            <person name="Dorantes-Acosta A."/>
            <person name="Eklund D."/>
            <person name="Florent S."/>
            <person name="Flores-Sandoval E."/>
            <person name="Fujiyama A."/>
            <person name="Fukuzawa H."/>
            <person name="Galik B."/>
            <person name="Grimanelli D."/>
            <person name="Grimwood J."/>
            <person name="Grossniklaus U."/>
            <person name="Hamada T."/>
            <person name="Haseloff J."/>
            <person name="Hetherington A."/>
            <person name="Higo A."/>
            <person name="Hirakawa Y."/>
            <person name="Hundley H."/>
            <person name="Ikeda Y."/>
            <person name="Inoue K."/>
            <person name="Inoue S."/>
            <person name="Ishida S."/>
            <person name="Jia Q."/>
            <person name="Kakita M."/>
            <person name="Kanazawa T."/>
            <person name="Kawai Y."/>
            <person name="Kawashima T."/>
            <person name="Kennedy M."/>
            <person name="Kinose K."/>
            <person name="Kinoshita T."/>
            <person name="Kohara Y."/>
            <person name="Koide E."/>
            <person name="Komatsu K."/>
            <person name="Kopischke S."/>
            <person name="Kubo M."/>
            <person name="Kyozuka J."/>
            <person name="Lagercrantz U."/>
            <person name="Lin S."/>
            <person name="Lindquist E."/>
            <person name="Lipzen A."/>
            <person name="Lu C."/>
            <person name="Luna E."/>
            <person name="Martienssen R."/>
            <person name="Minamino N."/>
            <person name="Mizutani M."/>
            <person name="Mizutani M."/>
            <person name="Mochizuki N."/>
            <person name="Monte I."/>
            <person name="Mosher R."/>
            <person name="Nagasaki H."/>
            <person name="Nakagami H."/>
            <person name="Naramoto S."/>
            <person name="Nishitani K."/>
            <person name="Ohtani M."/>
            <person name="Okamoto T."/>
            <person name="Okumura M."/>
            <person name="Phillips J."/>
            <person name="Pollak B."/>
            <person name="Reinders A."/>
            <person name="Roevekamp M."/>
            <person name="Sano R."/>
            <person name="Sawa S."/>
            <person name="Schmid M."/>
            <person name="Shirakawa M."/>
            <person name="Solano R."/>
            <person name="Spunde A."/>
            <person name="Suetsugu N."/>
            <person name="Sugano S."/>
            <person name="Sugiyama A."/>
            <person name="Sun R."/>
            <person name="Suzuki Y."/>
            <person name="Takenaka M."/>
            <person name="Takezawa D."/>
            <person name="Tomogane H."/>
            <person name="Tsuzuki M."/>
            <person name="Ueda T."/>
            <person name="Umeda M."/>
            <person name="Ward J."/>
            <person name="Watanabe Y."/>
            <person name="Yazaki K."/>
            <person name="Yokoyama R."/>
            <person name="Yoshitake Y."/>
            <person name="Yotsui I."/>
            <person name="Zachgo S."/>
            <person name="Schmutz J."/>
        </authorList>
    </citation>
    <scope>NUCLEOTIDE SEQUENCE [LARGE SCALE GENOMIC DNA]</scope>
    <source>
        <strain evidence="3">cv. B-3</strain>
    </source>
</reference>
<gene>
    <name evidence="2" type="ORF">BRARA_C04251</name>
</gene>
<evidence type="ECO:0000313" key="3">
    <source>
        <dbReference type="Proteomes" id="UP000264353"/>
    </source>
</evidence>
<sequence>MVSARLVDFPEDIEDETDVELPQMMFADGEEPVGVRVLTYQSSRSISSIVNSLNEDEIRYLRASSFGKLLEIAEKPAFSGRFVRYLLSRQLKVQKKHEAWFRFAGHPIRFSLREFAIVTGLRCDQLPKKSQLKKKKNINEKPYWPQLFGSMEEMRVSRVVKMLRKNTVTDPDIRIKLACLALVSSVLLSTNINMKMLKEYAELLVDIEDFMSYPWGRLAFDMLMTSIKNIDEIALSQNTTALKGFALALQLVIVEAVPALTEVVQDALSSSESESEDDETEYHVCKAKRKTLNPAHAREHESSKSSRKTWFFAYLHDLPKGGHPQCLDLIVFERFKYVINGSGGLKSYRRQLWVLDEPVMEFRPFFYSFCCLKKLKRSGEGK</sequence>
<dbReference type="Proteomes" id="UP000264353">
    <property type="component" value="Chromosome A3"/>
</dbReference>
<dbReference type="Pfam" id="PF09331">
    <property type="entry name" value="DUF1985"/>
    <property type="match status" value="1"/>
</dbReference>
<feature type="domain" description="DUF1985" evidence="1">
    <location>
        <begin position="87"/>
        <end position="226"/>
    </location>
</feature>
<dbReference type="EMBL" id="CM010630">
    <property type="protein sequence ID" value="RID72356.1"/>
    <property type="molecule type" value="Genomic_DNA"/>
</dbReference>